<evidence type="ECO:0000313" key="2">
    <source>
        <dbReference type="Proteomes" id="UP000050668"/>
    </source>
</evidence>
<evidence type="ECO:0000313" key="1">
    <source>
        <dbReference type="EMBL" id="KOS68326.1"/>
    </source>
</evidence>
<comment type="caution">
    <text evidence="1">The sequence shown here is derived from an EMBL/GenBank/DDBJ whole genome shotgun (WGS) entry which is preliminary data.</text>
</comment>
<accession>A0ABR5K0R5</accession>
<dbReference type="EMBL" id="LGRV01000003">
    <property type="protein sequence ID" value="KOS68326.1"/>
    <property type="molecule type" value="Genomic_DNA"/>
</dbReference>
<name>A0ABR5K0R5_9BACI</name>
<protein>
    <recommendedName>
        <fullName evidence="3">Transcription initiation factor TFIIIB</fullName>
    </recommendedName>
</protein>
<dbReference type="Proteomes" id="UP000050668">
    <property type="component" value="Unassembled WGS sequence"/>
</dbReference>
<gene>
    <name evidence="1" type="ORF">AEA09_06995</name>
</gene>
<keyword evidence="2" id="KW-1185">Reference proteome</keyword>
<proteinExistence type="predicted"/>
<reference evidence="2" key="1">
    <citation type="submission" date="2015-07" db="EMBL/GenBank/DDBJ databases">
        <title>Fjat-14205 dsm 2895.</title>
        <authorList>
            <person name="Liu B."/>
            <person name="Wang J."/>
            <person name="Zhu Y."/>
            <person name="Liu G."/>
            <person name="Chen Q."/>
            <person name="Chen Z."/>
            <person name="Lan J."/>
            <person name="Che J."/>
            <person name="Ge C."/>
            <person name="Shi H."/>
            <person name="Pan Z."/>
            <person name="Liu X."/>
        </authorList>
    </citation>
    <scope>NUCLEOTIDE SEQUENCE [LARGE SCALE GENOMIC DNA]</scope>
    <source>
        <strain evidence="2">DSM 25560</strain>
    </source>
</reference>
<dbReference type="RefSeq" id="WP_053583151.1">
    <property type="nucleotide sequence ID" value="NZ_LGRV01000003.1"/>
</dbReference>
<sequence>MENQKLICKSCGGNSFTKGKLEGNANIRPIDKIFSSSPLIVTLCKDCGEVASIKVANLKPFQN</sequence>
<evidence type="ECO:0008006" key="3">
    <source>
        <dbReference type="Google" id="ProtNLM"/>
    </source>
</evidence>
<organism evidence="1 2">
    <name type="scientific">Lysinibacillus contaminans</name>
    <dbReference type="NCBI Taxonomy" id="1293441"/>
    <lineage>
        <taxon>Bacteria</taxon>
        <taxon>Bacillati</taxon>
        <taxon>Bacillota</taxon>
        <taxon>Bacilli</taxon>
        <taxon>Bacillales</taxon>
        <taxon>Bacillaceae</taxon>
        <taxon>Lysinibacillus</taxon>
    </lineage>
</organism>